<protein>
    <submittedName>
        <fullName evidence="1">Uncharacterized protein</fullName>
    </submittedName>
</protein>
<evidence type="ECO:0000313" key="2">
    <source>
        <dbReference type="Proteomes" id="UP000245697"/>
    </source>
</evidence>
<dbReference type="AlphaFoldDB" id="A0A316F9X6"/>
<keyword evidence="2" id="KW-1185">Reference proteome</keyword>
<reference evidence="1 2" key="1">
    <citation type="submission" date="2018-05" db="EMBL/GenBank/DDBJ databases">
        <title>Genomic Encyclopedia of Archaeal and Bacterial Type Strains, Phase II (KMG-II): from individual species to whole genera.</title>
        <authorList>
            <person name="Goeker M."/>
        </authorList>
    </citation>
    <scope>NUCLEOTIDE SEQUENCE [LARGE SCALE GENOMIC DNA]</scope>
    <source>
        <strain evidence="1 2">DSM 45184</strain>
    </source>
</reference>
<sequence>MLVSSSSTLCRQITDGGYPPSWNPFNGDHGRLRGTGIHPCCHGRADRRRILR</sequence>
<dbReference type="Proteomes" id="UP000245697">
    <property type="component" value="Unassembled WGS sequence"/>
</dbReference>
<accession>A0A316F9X6</accession>
<dbReference type="EMBL" id="QGGR01000013">
    <property type="protein sequence ID" value="PWK43514.1"/>
    <property type="molecule type" value="Genomic_DNA"/>
</dbReference>
<gene>
    <name evidence="1" type="ORF">BC793_113196</name>
</gene>
<name>A0A316F9X6_9ACTN</name>
<comment type="caution">
    <text evidence="1">The sequence shown here is derived from an EMBL/GenBank/DDBJ whole genome shotgun (WGS) entry which is preliminary data.</text>
</comment>
<proteinExistence type="predicted"/>
<organism evidence="1 2">
    <name type="scientific">Actinoplanes xinjiangensis</name>
    <dbReference type="NCBI Taxonomy" id="512350"/>
    <lineage>
        <taxon>Bacteria</taxon>
        <taxon>Bacillati</taxon>
        <taxon>Actinomycetota</taxon>
        <taxon>Actinomycetes</taxon>
        <taxon>Micromonosporales</taxon>
        <taxon>Micromonosporaceae</taxon>
        <taxon>Actinoplanes</taxon>
    </lineage>
</organism>
<dbReference type="RefSeq" id="WP_158319392.1">
    <property type="nucleotide sequence ID" value="NZ_BONA01000063.1"/>
</dbReference>
<evidence type="ECO:0000313" key="1">
    <source>
        <dbReference type="EMBL" id="PWK43514.1"/>
    </source>
</evidence>